<organism evidence="2 3">
    <name type="scientific">Solanum pennellii</name>
    <name type="common">Tomato</name>
    <name type="synonym">Lycopersicon pennellii</name>
    <dbReference type="NCBI Taxonomy" id="28526"/>
    <lineage>
        <taxon>Eukaryota</taxon>
        <taxon>Viridiplantae</taxon>
        <taxon>Streptophyta</taxon>
        <taxon>Embryophyta</taxon>
        <taxon>Tracheophyta</taxon>
        <taxon>Spermatophyta</taxon>
        <taxon>Magnoliopsida</taxon>
        <taxon>eudicotyledons</taxon>
        <taxon>Gunneridae</taxon>
        <taxon>Pentapetalae</taxon>
        <taxon>asterids</taxon>
        <taxon>lamiids</taxon>
        <taxon>Solanales</taxon>
        <taxon>Solanaceae</taxon>
        <taxon>Solanoideae</taxon>
        <taxon>Solaneae</taxon>
        <taxon>Solanum</taxon>
        <taxon>Solanum subgen. Lycopersicon</taxon>
    </lineage>
</organism>
<gene>
    <name evidence="3" type="primary">LOC107030050</name>
</gene>
<dbReference type="RefSeq" id="XP_015086941.1">
    <property type="nucleotide sequence ID" value="XM_015231455.1"/>
</dbReference>
<sequence>MAPFEALYGRRSPIEWFAVGEVALISRILVHEAIEKICFYLRDVENSPKSHKSYVNFRLLDLEFEVYDWVYLKISPMKGVMRFVKKGKLNPYFVGPYDILKSVGKVAYELNFPNELASVHPVFYVSMLKKYVGDPTSIVSLEGIEIKENLYYEEVLVEILYRKVKKLRDKEVSSVKVQWRNHLVEGATREAKSDRMSQYPHLFLSTPTLA</sequence>
<evidence type="ECO:0000313" key="2">
    <source>
        <dbReference type="Proteomes" id="UP000694930"/>
    </source>
</evidence>
<dbReference type="Pfam" id="PF24626">
    <property type="entry name" value="SH3_Tf2-1"/>
    <property type="match status" value="1"/>
</dbReference>
<accession>A0ABM1HKV4</accession>
<name>A0ABM1HKV4_SOLPN</name>
<reference evidence="3" key="2">
    <citation type="submission" date="2025-08" db="UniProtKB">
        <authorList>
            <consortium name="RefSeq"/>
        </authorList>
    </citation>
    <scope>IDENTIFICATION</scope>
</reference>
<dbReference type="InterPro" id="IPR056924">
    <property type="entry name" value="SH3_Tf2-1"/>
</dbReference>
<feature type="domain" description="Tf2-1-like SH3-like" evidence="1">
    <location>
        <begin position="68"/>
        <end position="132"/>
    </location>
</feature>
<protein>
    <submittedName>
        <fullName evidence="3">Uncharacterized protein LOC107030050</fullName>
    </submittedName>
</protein>
<evidence type="ECO:0000313" key="3">
    <source>
        <dbReference type="RefSeq" id="XP_015086941.1"/>
    </source>
</evidence>
<keyword evidence="2" id="KW-1185">Reference proteome</keyword>
<proteinExistence type="predicted"/>
<dbReference type="PANTHER" id="PTHR46148:SF60">
    <property type="entry name" value="CHROMO DOMAIN-CONTAINING PROTEIN"/>
    <property type="match status" value="1"/>
</dbReference>
<evidence type="ECO:0000259" key="1">
    <source>
        <dbReference type="Pfam" id="PF24626"/>
    </source>
</evidence>
<dbReference type="PANTHER" id="PTHR46148">
    <property type="entry name" value="CHROMO DOMAIN-CONTAINING PROTEIN"/>
    <property type="match status" value="1"/>
</dbReference>
<dbReference type="Proteomes" id="UP000694930">
    <property type="component" value="Chromosome 9"/>
</dbReference>
<dbReference type="GeneID" id="107030050"/>
<reference evidence="2" key="1">
    <citation type="journal article" date="2014" name="Nat. Genet.">
        <title>The genome of the stress-tolerant wild tomato species Solanum pennellii.</title>
        <authorList>
            <person name="Bolger A."/>
            <person name="Scossa F."/>
            <person name="Bolger M.E."/>
            <person name="Lanz C."/>
            <person name="Maumus F."/>
            <person name="Tohge T."/>
            <person name="Quesneville H."/>
            <person name="Alseekh S."/>
            <person name="Sorensen I."/>
            <person name="Lichtenstein G."/>
            <person name="Fich E.A."/>
            <person name="Conte M."/>
            <person name="Keller H."/>
            <person name="Schneeberger K."/>
            <person name="Schwacke R."/>
            <person name="Ofner I."/>
            <person name="Vrebalov J."/>
            <person name="Xu Y."/>
            <person name="Osorio S."/>
            <person name="Aflitos S.A."/>
            <person name="Schijlen E."/>
            <person name="Jimenez-Gomez J.M."/>
            <person name="Ryngajllo M."/>
            <person name="Kimura S."/>
            <person name="Kumar R."/>
            <person name="Koenig D."/>
            <person name="Headland L.R."/>
            <person name="Maloof J.N."/>
            <person name="Sinha N."/>
            <person name="van Ham R.C."/>
            <person name="Lankhorst R.K."/>
            <person name="Mao L."/>
            <person name="Vogel A."/>
            <person name="Arsova B."/>
            <person name="Panstruga R."/>
            <person name="Fei Z."/>
            <person name="Rose J.K."/>
            <person name="Zamir D."/>
            <person name="Carrari F."/>
            <person name="Giovannoni J.J."/>
            <person name="Weigel D."/>
            <person name="Usadel B."/>
            <person name="Fernie A.R."/>
        </authorList>
    </citation>
    <scope>NUCLEOTIDE SEQUENCE [LARGE SCALE GENOMIC DNA]</scope>
    <source>
        <strain evidence="2">cv. LA0716</strain>
    </source>
</reference>